<organism evidence="3 4">
    <name type="scientific">Phascolomyces articulosus</name>
    <dbReference type="NCBI Taxonomy" id="60185"/>
    <lineage>
        <taxon>Eukaryota</taxon>
        <taxon>Fungi</taxon>
        <taxon>Fungi incertae sedis</taxon>
        <taxon>Mucoromycota</taxon>
        <taxon>Mucoromycotina</taxon>
        <taxon>Mucoromycetes</taxon>
        <taxon>Mucorales</taxon>
        <taxon>Lichtheimiaceae</taxon>
        <taxon>Phascolomyces</taxon>
    </lineage>
</organism>
<dbReference type="SMART" id="SM00014">
    <property type="entry name" value="acidPPc"/>
    <property type="match status" value="1"/>
</dbReference>
<dbReference type="GO" id="GO:0042392">
    <property type="term" value="F:sphingosine-1-phosphate phosphatase activity"/>
    <property type="evidence" value="ECO:0007669"/>
    <property type="project" value="TreeGrafter"/>
</dbReference>
<proteinExistence type="predicted"/>
<feature type="transmembrane region" description="Helical" evidence="1">
    <location>
        <begin position="97"/>
        <end position="116"/>
    </location>
</feature>
<reference evidence="3" key="1">
    <citation type="journal article" date="2022" name="IScience">
        <title>Evolution of zygomycete secretomes and the origins of terrestrial fungal ecologies.</title>
        <authorList>
            <person name="Chang Y."/>
            <person name="Wang Y."/>
            <person name="Mondo S."/>
            <person name="Ahrendt S."/>
            <person name="Andreopoulos W."/>
            <person name="Barry K."/>
            <person name="Beard J."/>
            <person name="Benny G.L."/>
            <person name="Blankenship S."/>
            <person name="Bonito G."/>
            <person name="Cuomo C."/>
            <person name="Desiro A."/>
            <person name="Gervers K.A."/>
            <person name="Hundley H."/>
            <person name="Kuo A."/>
            <person name="LaButti K."/>
            <person name="Lang B.F."/>
            <person name="Lipzen A."/>
            <person name="O'Donnell K."/>
            <person name="Pangilinan J."/>
            <person name="Reynolds N."/>
            <person name="Sandor L."/>
            <person name="Smith M.E."/>
            <person name="Tsang A."/>
            <person name="Grigoriev I.V."/>
            <person name="Stajich J.E."/>
            <person name="Spatafora J.W."/>
        </authorList>
    </citation>
    <scope>NUCLEOTIDE SEQUENCE</scope>
    <source>
        <strain evidence="3">RSA 2281</strain>
    </source>
</reference>
<dbReference type="InterPro" id="IPR036938">
    <property type="entry name" value="PAP2/HPO_sf"/>
</dbReference>
<accession>A0AAD5K369</accession>
<dbReference type="Pfam" id="PF01569">
    <property type="entry name" value="PAP2"/>
    <property type="match status" value="1"/>
</dbReference>
<dbReference type="PANTHER" id="PTHR14969:SF13">
    <property type="entry name" value="AT30094P"/>
    <property type="match status" value="1"/>
</dbReference>
<gene>
    <name evidence="3" type="ORF">BDA99DRAFT_506563</name>
</gene>
<feature type="transmembrane region" description="Helical" evidence="1">
    <location>
        <begin position="123"/>
        <end position="141"/>
    </location>
</feature>
<evidence type="ECO:0000256" key="1">
    <source>
        <dbReference type="SAM" id="Phobius"/>
    </source>
</evidence>
<keyword evidence="4" id="KW-1185">Reference proteome</keyword>
<keyword evidence="1" id="KW-0812">Transmembrane</keyword>
<dbReference type="Gene3D" id="1.20.144.10">
    <property type="entry name" value="Phosphatidic acid phosphatase type 2/haloperoxidase"/>
    <property type="match status" value="1"/>
</dbReference>
<reference evidence="3" key="2">
    <citation type="submission" date="2023-02" db="EMBL/GenBank/DDBJ databases">
        <authorList>
            <consortium name="DOE Joint Genome Institute"/>
            <person name="Mondo S.J."/>
            <person name="Chang Y."/>
            <person name="Wang Y."/>
            <person name="Ahrendt S."/>
            <person name="Andreopoulos W."/>
            <person name="Barry K."/>
            <person name="Beard J."/>
            <person name="Benny G.L."/>
            <person name="Blankenship S."/>
            <person name="Bonito G."/>
            <person name="Cuomo C."/>
            <person name="Desiro A."/>
            <person name="Gervers K.A."/>
            <person name="Hundley H."/>
            <person name="Kuo A."/>
            <person name="LaButti K."/>
            <person name="Lang B.F."/>
            <person name="Lipzen A."/>
            <person name="O'Donnell K."/>
            <person name="Pangilinan J."/>
            <person name="Reynolds N."/>
            <person name="Sandor L."/>
            <person name="Smith M.W."/>
            <person name="Tsang A."/>
            <person name="Grigoriev I.V."/>
            <person name="Stajich J.E."/>
            <person name="Spatafora J.W."/>
        </authorList>
    </citation>
    <scope>NUCLEOTIDE SEQUENCE</scope>
    <source>
        <strain evidence="3">RSA 2281</strain>
    </source>
</reference>
<dbReference type="AlphaFoldDB" id="A0AAD5K369"/>
<name>A0AAD5K369_9FUNG</name>
<dbReference type="Proteomes" id="UP001209540">
    <property type="component" value="Unassembled WGS sequence"/>
</dbReference>
<dbReference type="InterPro" id="IPR000326">
    <property type="entry name" value="PAP2/HPO"/>
</dbReference>
<feature type="transmembrane region" description="Helical" evidence="1">
    <location>
        <begin position="9"/>
        <end position="28"/>
    </location>
</feature>
<dbReference type="PANTHER" id="PTHR14969">
    <property type="entry name" value="SPHINGOSINE-1-PHOSPHATE PHOSPHOHYDROLASE"/>
    <property type="match status" value="1"/>
</dbReference>
<feature type="domain" description="Phosphatidic acid phosphatase type 2/haloperoxidase" evidence="2">
    <location>
        <begin position="32"/>
        <end position="141"/>
    </location>
</feature>
<evidence type="ECO:0000259" key="2">
    <source>
        <dbReference type="SMART" id="SM00014"/>
    </source>
</evidence>
<keyword evidence="1" id="KW-1133">Transmembrane helix</keyword>
<dbReference type="SUPFAM" id="SSF48317">
    <property type="entry name" value="Acid phosphatase/Vanadium-dependent haloperoxidase"/>
    <property type="match status" value="1"/>
</dbReference>
<sequence>MSNGPLLRFLAKAQPIVITLSIFVLVYFRSIDLLFLFTGSTLCAYTAKGLKLIIRQPRPSFTMDPSISKKDSYGMPSSHSQVMAFFAYYTFRSVFRDTPLAIFLYIFTFLVLWSRVRMGHHTLAQVSVGTCIGALMAHAWYNLWLSKVELLQPFF</sequence>
<evidence type="ECO:0000313" key="3">
    <source>
        <dbReference type="EMBL" id="KAI9266744.1"/>
    </source>
</evidence>
<comment type="caution">
    <text evidence="3">The sequence shown here is derived from an EMBL/GenBank/DDBJ whole genome shotgun (WGS) entry which is preliminary data.</text>
</comment>
<protein>
    <submittedName>
        <fullName evidence="3">PAP2 superfamily-domain-containing protein</fullName>
    </submittedName>
</protein>
<keyword evidence="1" id="KW-0472">Membrane</keyword>
<evidence type="ECO:0000313" key="4">
    <source>
        <dbReference type="Proteomes" id="UP001209540"/>
    </source>
</evidence>
<dbReference type="EMBL" id="JAIXMP010000010">
    <property type="protein sequence ID" value="KAI9266744.1"/>
    <property type="molecule type" value="Genomic_DNA"/>
</dbReference>